<dbReference type="STRING" id="105984.A0A427XGS2"/>
<evidence type="ECO:0000256" key="11">
    <source>
        <dbReference type="ARBA" id="ARBA00023187"/>
    </source>
</evidence>
<evidence type="ECO:0000256" key="1">
    <source>
        <dbReference type="ARBA" id="ARBA00004123"/>
    </source>
</evidence>
<dbReference type="Pfam" id="PF09405">
    <property type="entry name" value="Btz"/>
    <property type="match status" value="1"/>
</dbReference>
<keyword evidence="7" id="KW-0509">mRNA transport</keyword>
<keyword evidence="4" id="KW-0813">Transport</keyword>
<dbReference type="GO" id="GO:0003729">
    <property type="term" value="F:mRNA binding"/>
    <property type="evidence" value="ECO:0007669"/>
    <property type="project" value="InterPro"/>
</dbReference>
<evidence type="ECO:0000256" key="8">
    <source>
        <dbReference type="ARBA" id="ARBA00022845"/>
    </source>
</evidence>
<feature type="region of interest" description="Disordered" evidence="13">
    <location>
        <begin position="1"/>
        <end position="244"/>
    </location>
</feature>
<dbReference type="RefSeq" id="XP_028473236.1">
    <property type="nucleotide sequence ID" value="XM_028618280.1"/>
</dbReference>
<dbReference type="GO" id="GO:0035145">
    <property type="term" value="C:exon-exon junction complex"/>
    <property type="evidence" value="ECO:0007669"/>
    <property type="project" value="InterPro"/>
</dbReference>
<keyword evidence="9" id="KW-0694">RNA-binding</keyword>
<evidence type="ECO:0000256" key="9">
    <source>
        <dbReference type="ARBA" id="ARBA00022884"/>
    </source>
</evidence>
<feature type="region of interest" description="Disordered" evidence="13">
    <location>
        <begin position="515"/>
        <end position="555"/>
    </location>
</feature>
<dbReference type="GeneID" id="39587088"/>
<evidence type="ECO:0000256" key="2">
    <source>
        <dbReference type="ARBA" id="ARBA00004496"/>
    </source>
</evidence>
<dbReference type="OrthoDB" id="10680801at2759"/>
<keyword evidence="5" id="KW-0963">Cytoplasm</keyword>
<feature type="compositionally biased region" description="Low complexity" evidence="13">
    <location>
        <begin position="1"/>
        <end position="13"/>
    </location>
</feature>
<feature type="region of interest" description="Disordered" evidence="13">
    <location>
        <begin position="441"/>
        <end position="460"/>
    </location>
</feature>
<keyword evidence="16" id="KW-1185">Reference proteome</keyword>
<comment type="caution">
    <text evidence="15">The sequence shown here is derived from an EMBL/GenBank/DDBJ whole genome shotgun (WGS) entry which is preliminary data.</text>
</comment>
<evidence type="ECO:0000256" key="3">
    <source>
        <dbReference type="ARBA" id="ARBA00009548"/>
    </source>
</evidence>
<evidence type="ECO:0000259" key="14">
    <source>
        <dbReference type="Pfam" id="PF09405"/>
    </source>
</evidence>
<keyword evidence="6" id="KW-0507">mRNA processing</keyword>
<sequence>MTNNASETPSSAAPTPPTAQRAVQSKRRTKPRRKTRRRDGDDSDAASVDDGSEAPTDTKPASKPKDKGKPAPKSVFPDVNSTTPAAWADVEDKGEEITFDEFMTASSAPTPGNSRGGSLAAGRGRARGGGRAPRELTEEEKQRVEARTKEKKERLKAKRKDNKEKRKADASAGAVAPINSGPTETSVNSVDASLAASTSAITLDDLPTQAPPSTSPPDALSDPVNNNDNTKRPPHAHDAKFAPRGGNFWMHDQRHYEAGNGEGSFWRGRGAPRGMMPRGSFRGGPRGGRGRGFGPFAPGQRYSRGPAVPPLADGHRMAEMDKLELELSNTDSPLRRSAPAADGRWGHEGFEEHVATEDHYRTNRLPRGRGRGRGFFVPRGGAIPRPFHQHATLPTPEASPDRAPKPMAEGTVTQPDIEALLDDSGAVMVRLPGDTTAVEVEARPPSQPIEPSSTFAPSFTPSNPSPVPYVASDSGSMSSGYLPPGVILPGAVPNGEFYGGMPPNFGPPGSFYPARNLPPSQSYTPEPAGYLPHHHHHQQRSSFSGPGFYPNAPAGRSGSPLNPYASPYFAQPMLQKVAIAQAETGTPKSPTSDHTDKVVTPEGYMHQGYYPQGYNPYAGTMGPDGQGGVYYAQGYWPQPAPYDQSYGYEGEYAAY</sequence>
<comment type="similarity">
    <text evidence="3">Belongs to the CASC3 family.</text>
</comment>
<evidence type="ECO:0000256" key="12">
    <source>
        <dbReference type="ARBA" id="ARBA00023242"/>
    </source>
</evidence>
<evidence type="ECO:0000256" key="6">
    <source>
        <dbReference type="ARBA" id="ARBA00022664"/>
    </source>
</evidence>
<evidence type="ECO:0000256" key="5">
    <source>
        <dbReference type="ARBA" id="ARBA00022490"/>
    </source>
</evidence>
<dbReference type="GO" id="GO:0005737">
    <property type="term" value="C:cytoplasm"/>
    <property type="evidence" value="ECO:0007669"/>
    <property type="project" value="UniProtKB-SubCell"/>
</dbReference>
<evidence type="ECO:0000256" key="7">
    <source>
        <dbReference type="ARBA" id="ARBA00022816"/>
    </source>
</evidence>
<feature type="compositionally biased region" description="Basic residues" evidence="13">
    <location>
        <begin position="24"/>
        <end position="37"/>
    </location>
</feature>
<evidence type="ECO:0000256" key="13">
    <source>
        <dbReference type="SAM" id="MobiDB-lite"/>
    </source>
</evidence>
<feature type="region of interest" description="Disordered" evidence="13">
    <location>
        <begin position="379"/>
        <end position="409"/>
    </location>
</feature>
<comment type="subcellular location">
    <subcellularLocation>
        <location evidence="2">Cytoplasm</location>
    </subcellularLocation>
    <subcellularLocation>
        <location evidence="1">Nucleus</location>
    </subcellularLocation>
</comment>
<dbReference type="GO" id="GO:0006397">
    <property type="term" value="P:mRNA processing"/>
    <property type="evidence" value="ECO:0007669"/>
    <property type="project" value="UniProtKB-KW"/>
</dbReference>
<feature type="compositionally biased region" description="Low complexity" evidence="13">
    <location>
        <begin position="451"/>
        <end position="460"/>
    </location>
</feature>
<protein>
    <recommendedName>
        <fullName evidence="14">Btz domain-containing protein</fullName>
    </recommendedName>
</protein>
<keyword evidence="11" id="KW-0508">mRNA splicing</keyword>
<name>A0A427XGS2_9TREE</name>
<dbReference type="AlphaFoldDB" id="A0A427XGS2"/>
<keyword evidence="8" id="KW-0810">Translation regulation</keyword>
<accession>A0A427XGS2</accession>
<dbReference type="EMBL" id="RSCE01000013">
    <property type="protein sequence ID" value="RSH78089.1"/>
    <property type="molecule type" value="Genomic_DNA"/>
</dbReference>
<feature type="compositionally biased region" description="Low complexity" evidence="13">
    <location>
        <begin position="267"/>
        <end position="280"/>
    </location>
</feature>
<feature type="compositionally biased region" description="Basic and acidic residues" evidence="13">
    <location>
        <begin position="229"/>
        <end position="241"/>
    </location>
</feature>
<feature type="compositionally biased region" description="Polar residues" evidence="13">
    <location>
        <begin position="180"/>
        <end position="191"/>
    </location>
</feature>
<evidence type="ECO:0000313" key="16">
    <source>
        <dbReference type="Proteomes" id="UP000279236"/>
    </source>
</evidence>
<feature type="domain" description="Btz" evidence="14">
    <location>
        <begin position="230"/>
        <end position="373"/>
    </location>
</feature>
<evidence type="ECO:0000313" key="15">
    <source>
        <dbReference type="EMBL" id="RSH78089.1"/>
    </source>
</evidence>
<keyword evidence="12" id="KW-0539">Nucleus</keyword>
<feature type="compositionally biased region" description="Low complexity" evidence="13">
    <location>
        <begin position="192"/>
        <end position="203"/>
    </location>
</feature>
<gene>
    <name evidence="15" type="ORF">EHS24_002545</name>
</gene>
<dbReference type="GO" id="GO:0000184">
    <property type="term" value="P:nuclear-transcribed mRNA catabolic process, nonsense-mediated decay"/>
    <property type="evidence" value="ECO:0007669"/>
    <property type="project" value="UniProtKB-KW"/>
</dbReference>
<dbReference type="GO" id="GO:0006417">
    <property type="term" value="P:regulation of translation"/>
    <property type="evidence" value="ECO:0007669"/>
    <property type="project" value="UniProtKB-KW"/>
</dbReference>
<evidence type="ECO:0000256" key="4">
    <source>
        <dbReference type="ARBA" id="ARBA00022448"/>
    </source>
</evidence>
<feature type="region of interest" description="Disordered" evidence="13">
    <location>
        <begin position="261"/>
        <end position="288"/>
    </location>
</feature>
<organism evidence="15 16">
    <name type="scientific">Apiotrichum porosum</name>
    <dbReference type="NCBI Taxonomy" id="105984"/>
    <lineage>
        <taxon>Eukaryota</taxon>
        <taxon>Fungi</taxon>
        <taxon>Dikarya</taxon>
        <taxon>Basidiomycota</taxon>
        <taxon>Agaricomycotina</taxon>
        <taxon>Tremellomycetes</taxon>
        <taxon>Trichosporonales</taxon>
        <taxon>Trichosporonaceae</taxon>
        <taxon>Apiotrichum</taxon>
    </lineage>
</organism>
<evidence type="ECO:0000256" key="10">
    <source>
        <dbReference type="ARBA" id="ARBA00023161"/>
    </source>
</evidence>
<feature type="compositionally biased region" description="Basic and acidic residues" evidence="13">
    <location>
        <begin position="132"/>
        <end position="153"/>
    </location>
</feature>
<dbReference type="GO" id="GO:0051028">
    <property type="term" value="P:mRNA transport"/>
    <property type="evidence" value="ECO:0007669"/>
    <property type="project" value="UniProtKB-KW"/>
</dbReference>
<dbReference type="Proteomes" id="UP000279236">
    <property type="component" value="Unassembled WGS sequence"/>
</dbReference>
<dbReference type="GO" id="GO:0008380">
    <property type="term" value="P:RNA splicing"/>
    <property type="evidence" value="ECO:0007669"/>
    <property type="project" value="UniProtKB-KW"/>
</dbReference>
<dbReference type="InterPro" id="IPR018545">
    <property type="entry name" value="Btz_dom"/>
</dbReference>
<keyword evidence="10" id="KW-0866">Nonsense-mediated mRNA decay</keyword>
<reference evidence="15 16" key="1">
    <citation type="submission" date="2018-11" db="EMBL/GenBank/DDBJ databases">
        <title>Genome sequence of Apiotrichum porosum DSM 27194.</title>
        <authorList>
            <person name="Aliyu H."/>
            <person name="Gorte O."/>
            <person name="Ochsenreither K."/>
        </authorList>
    </citation>
    <scope>NUCLEOTIDE SEQUENCE [LARGE SCALE GENOMIC DNA]</scope>
    <source>
        <strain evidence="15 16">DSM 27194</strain>
    </source>
</reference>
<feature type="compositionally biased region" description="Polar residues" evidence="13">
    <location>
        <begin position="104"/>
        <end position="113"/>
    </location>
</feature>
<proteinExistence type="inferred from homology"/>